<dbReference type="Proteomes" id="UP000602124">
    <property type="component" value="Unassembled WGS sequence"/>
</dbReference>
<keyword evidence="2" id="KW-0489">Methyltransferase</keyword>
<dbReference type="EMBL" id="JAEKMH010000002">
    <property type="protein sequence ID" value="MBJ3785417.1"/>
    <property type="molecule type" value="Genomic_DNA"/>
</dbReference>
<organism evidence="2 3">
    <name type="scientific">Devosia sediminis</name>
    <dbReference type="NCBI Taxonomy" id="2798801"/>
    <lineage>
        <taxon>Bacteria</taxon>
        <taxon>Pseudomonadati</taxon>
        <taxon>Pseudomonadota</taxon>
        <taxon>Alphaproteobacteria</taxon>
        <taxon>Hyphomicrobiales</taxon>
        <taxon>Devosiaceae</taxon>
        <taxon>Devosia</taxon>
    </lineage>
</organism>
<sequence length="231" mass="25745">MLKSIMQGLGNKARMRRADFLRRVLAIPETASILDLGGGDGAHIAKVFPNHQNITVCDYSESDLRRAAARGFKTKLADGTNRLPFEDGEFDFVFCSSVIEHVTGPKSEAISNTNGQSFRETALLHQMSFAEEVRRVGRQYYVQTPHKLFLVESHSWLPLPFVFLPRPALVSVLKQSGKVLKVTAPDWNLLVPAQMKSFFPEAEIHIERVGGWPKSIMAIKGSPAAEQRLVT</sequence>
<evidence type="ECO:0000259" key="1">
    <source>
        <dbReference type="Pfam" id="PF08241"/>
    </source>
</evidence>
<keyword evidence="3" id="KW-1185">Reference proteome</keyword>
<reference evidence="2" key="1">
    <citation type="submission" date="2020-12" db="EMBL/GenBank/DDBJ databases">
        <title>Devosia sp. MSA67 isolated from Mo River.</title>
        <authorList>
            <person name="Ma F."/>
            <person name="Zi Z."/>
        </authorList>
    </citation>
    <scope>NUCLEOTIDE SEQUENCE</scope>
    <source>
        <strain evidence="2">MSA67</strain>
    </source>
</reference>
<dbReference type="InterPro" id="IPR013216">
    <property type="entry name" value="Methyltransf_11"/>
</dbReference>
<protein>
    <submittedName>
        <fullName evidence="2">Class I SAM-dependent methyltransferase</fullName>
    </submittedName>
</protein>
<dbReference type="RefSeq" id="WP_198876596.1">
    <property type="nucleotide sequence ID" value="NZ_JAEKMH010000002.1"/>
</dbReference>
<dbReference type="CDD" id="cd02440">
    <property type="entry name" value="AdoMet_MTases"/>
    <property type="match status" value="1"/>
</dbReference>
<dbReference type="Pfam" id="PF08241">
    <property type="entry name" value="Methyltransf_11"/>
    <property type="match status" value="1"/>
</dbReference>
<gene>
    <name evidence="2" type="ORF">JEQ47_11840</name>
</gene>
<feature type="domain" description="Methyltransferase type 11" evidence="1">
    <location>
        <begin position="34"/>
        <end position="105"/>
    </location>
</feature>
<comment type="caution">
    <text evidence="2">The sequence shown here is derived from an EMBL/GenBank/DDBJ whole genome shotgun (WGS) entry which is preliminary data.</text>
</comment>
<dbReference type="GO" id="GO:0008757">
    <property type="term" value="F:S-adenosylmethionine-dependent methyltransferase activity"/>
    <property type="evidence" value="ECO:0007669"/>
    <property type="project" value="InterPro"/>
</dbReference>
<keyword evidence="2" id="KW-0808">Transferase</keyword>
<dbReference type="Gene3D" id="3.40.50.150">
    <property type="entry name" value="Vaccinia Virus protein VP39"/>
    <property type="match status" value="1"/>
</dbReference>
<dbReference type="SUPFAM" id="SSF53335">
    <property type="entry name" value="S-adenosyl-L-methionine-dependent methyltransferases"/>
    <property type="match status" value="1"/>
</dbReference>
<accession>A0A934MHS4</accession>
<dbReference type="InterPro" id="IPR029063">
    <property type="entry name" value="SAM-dependent_MTases_sf"/>
</dbReference>
<name>A0A934MHS4_9HYPH</name>
<dbReference type="GO" id="GO:0032259">
    <property type="term" value="P:methylation"/>
    <property type="evidence" value="ECO:0007669"/>
    <property type="project" value="UniProtKB-KW"/>
</dbReference>
<evidence type="ECO:0000313" key="3">
    <source>
        <dbReference type="Proteomes" id="UP000602124"/>
    </source>
</evidence>
<proteinExistence type="predicted"/>
<dbReference type="AlphaFoldDB" id="A0A934MHS4"/>
<evidence type="ECO:0000313" key="2">
    <source>
        <dbReference type="EMBL" id="MBJ3785417.1"/>
    </source>
</evidence>